<accession>A0A0E2HC24</accession>
<gene>
    <name evidence="1" type="ORF">HMPREF1090_01985</name>
</gene>
<organism evidence="1 2">
    <name type="scientific">[Clostridium] clostridioforme 90A8</name>
    <dbReference type="NCBI Taxonomy" id="999408"/>
    <lineage>
        <taxon>Bacteria</taxon>
        <taxon>Bacillati</taxon>
        <taxon>Bacillota</taxon>
        <taxon>Clostridia</taxon>
        <taxon>Lachnospirales</taxon>
        <taxon>Lachnospiraceae</taxon>
        <taxon>Enterocloster</taxon>
    </lineage>
</organism>
<dbReference type="EMBL" id="AGYR01000018">
    <property type="protein sequence ID" value="ENZ17215.1"/>
    <property type="molecule type" value="Genomic_DNA"/>
</dbReference>
<dbReference type="PATRIC" id="fig|999408.3.peg.2130"/>
<evidence type="ECO:0000313" key="2">
    <source>
        <dbReference type="Proteomes" id="UP000013085"/>
    </source>
</evidence>
<dbReference type="Proteomes" id="UP000013085">
    <property type="component" value="Unassembled WGS sequence"/>
</dbReference>
<dbReference type="AlphaFoldDB" id="A0A0E2HC24"/>
<evidence type="ECO:0000313" key="1">
    <source>
        <dbReference type="EMBL" id="ENZ17215.1"/>
    </source>
</evidence>
<dbReference type="HOGENOM" id="CLU_1623950_0_0_9"/>
<dbReference type="RefSeq" id="WP_002595628.1">
    <property type="nucleotide sequence ID" value="NZ_KB851019.1"/>
</dbReference>
<reference evidence="1 2" key="1">
    <citation type="submission" date="2013-01" db="EMBL/GenBank/DDBJ databases">
        <title>The Genome Sequence of Clostridium clostridioforme 90A8.</title>
        <authorList>
            <consortium name="The Broad Institute Genome Sequencing Platform"/>
            <person name="Earl A."/>
            <person name="Ward D."/>
            <person name="Feldgarden M."/>
            <person name="Gevers D."/>
            <person name="Courvalin P."/>
            <person name="Lambert T."/>
            <person name="Walker B."/>
            <person name="Young S.K."/>
            <person name="Zeng Q."/>
            <person name="Gargeya S."/>
            <person name="Fitzgerald M."/>
            <person name="Haas B."/>
            <person name="Abouelleil A."/>
            <person name="Alvarado L."/>
            <person name="Arachchi H.M."/>
            <person name="Berlin A.M."/>
            <person name="Chapman S.B."/>
            <person name="Dewar J."/>
            <person name="Goldberg J."/>
            <person name="Griggs A."/>
            <person name="Gujja S."/>
            <person name="Hansen M."/>
            <person name="Howarth C."/>
            <person name="Imamovic A."/>
            <person name="Larimer J."/>
            <person name="McCowan C."/>
            <person name="Murphy C."/>
            <person name="Neiman D."/>
            <person name="Pearson M."/>
            <person name="Priest M."/>
            <person name="Roberts A."/>
            <person name="Saif S."/>
            <person name="Shea T."/>
            <person name="Sisk P."/>
            <person name="Sykes S."/>
            <person name="Wortman J."/>
            <person name="Nusbaum C."/>
            <person name="Birren B."/>
        </authorList>
    </citation>
    <scope>NUCLEOTIDE SEQUENCE [LARGE SCALE GENOMIC DNA]</scope>
    <source>
        <strain evidence="1 2">90A8</strain>
    </source>
</reference>
<sequence>MKKYIGTKLVQARPMTRGAYNRYRGWEIPADENPEDEGYMIQYPDGYVSWSPKGMFDHSYLEVDDNPQLPSGVSIGLGMVEAFIDQVEVMKLGERTTVVRCILKNGFELVESSACVDPRNYSEEIGQEACMEKIRDRIWNLLGFLLQTAWMGVRKDESTKG</sequence>
<dbReference type="InterPro" id="IPR025915">
    <property type="entry name" value="Phage_gp49_66"/>
</dbReference>
<comment type="caution">
    <text evidence="1">The sequence shown here is derived from an EMBL/GenBank/DDBJ whole genome shotgun (WGS) entry which is preliminary data.</text>
</comment>
<name>A0A0E2HC24_9FIRM</name>
<protein>
    <submittedName>
        <fullName evidence="1">Uncharacterized protein</fullName>
    </submittedName>
</protein>
<proteinExistence type="predicted"/>
<dbReference type="Pfam" id="PF13876">
    <property type="entry name" value="Phage_gp49_66"/>
    <property type="match status" value="1"/>
</dbReference>